<feature type="compositionally biased region" description="Basic residues" evidence="1">
    <location>
        <begin position="237"/>
        <end position="246"/>
    </location>
</feature>
<accession>A0A5J4W7B8</accession>
<evidence type="ECO:0000256" key="1">
    <source>
        <dbReference type="SAM" id="MobiDB-lite"/>
    </source>
</evidence>
<feature type="domain" description="FAM91 N-terminal" evidence="2">
    <location>
        <begin position="12"/>
        <end position="363"/>
    </location>
</feature>
<dbReference type="InterPro" id="IPR028091">
    <property type="entry name" value="FAM91_N_dom"/>
</dbReference>
<feature type="region of interest" description="Disordered" evidence="1">
    <location>
        <begin position="209"/>
        <end position="246"/>
    </location>
</feature>
<evidence type="ECO:0000313" key="3">
    <source>
        <dbReference type="EMBL" id="KAA6390737.1"/>
    </source>
</evidence>
<gene>
    <name evidence="3" type="ORF">EZS28_013737</name>
</gene>
<protein>
    <submittedName>
        <fullName evidence="3">Putative FAM91 family protein</fullName>
    </submittedName>
</protein>
<organism evidence="3 4">
    <name type="scientific">Streblomastix strix</name>
    <dbReference type="NCBI Taxonomy" id="222440"/>
    <lineage>
        <taxon>Eukaryota</taxon>
        <taxon>Metamonada</taxon>
        <taxon>Preaxostyla</taxon>
        <taxon>Oxymonadida</taxon>
        <taxon>Streblomastigidae</taxon>
        <taxon>Streblomastix</taxon>
    </lineage>
</organism>
<dbReference type="EMBL" id="SNRW01003122">
    <property type="protein sequence ID" value="KAA6390737.1"/>
    <property type="molecule type" value="Genomic_DNA"/>
</dbReference>
<evidence type="ECO:0000313" key="4">
    <source>
        <dbReference type="Proteomes" id="UP000324800"/>
    </source>
</evidence>
<sequence>MERGDELFLDHLKSGTPFAELPAHLRAGSDISEAKWLAMIIDWNIKQSKPWQTQFSKQVTHNEYAHKLIEHLHKSYGIFPYCEASYIVGELGVTPYVFYREILIDMIQNNVAFDQLPNFTNRESVRILGVERTSYLNILNKYRSKIFFIRSRRNEIINLFPTPPKQEIESWYEINIGKVNSMNDEIVKKLTDPEKAIIRILFFSKQQLHQQNKKQSPPQTPKQLFNEEDLSPSLSKKASKRQLKRKKQEQNIPECLFGHCPAGLFEKETLHTLLQRVEQPLIYAVVPLSQQTRVSVVPLENFVMNRSSEGDAMESLLQRVLHRSDARHTLQQMAMNMQLSLIELKQAVSLLIQMGMLKISNISDAPTFTLDYCNYPLEYEQQIIL</sequence>
<dbReference type="OrthoDB" id="275996at2759"/>
<name>A0A5J4W7B8_9EUKA</name>
<dbReference type="Proteomes" id="UP000324800">
    <property type="component" value="Unassembled WGS sequence"/>
</dbReference>
<dbReference type="PANTHER" id="PTHR28441">
    <property type="entry name" value="PROTEIN FAM91A1"/>
    <property type="match status" value="1"/>
</dbReference>
<reference evidence="3 4" key="1">
    <citation type="submission" date="2019-03" db="EMBL/GenBank/DDBJ databases">
        <title>Single cell metagenomics reveals metabolic interactions within the superorganism composed of flagellate Streblomastix strix and complex community of Bacteroidetes bacteria on its surface.</title>
        <authorList>
            <person name="Treitli S.C."/>
            <person name="Kolisko M."/>
            <person name="Husnik F."/>
            <person name="Keeling P."/>
            <person name="Hampl V."/>
        </authorList>
    </citation>
    <scope>NUCLEOTIDE SEQUENCE [LARGE SCALE GENOMIC DNA]</scope>
    <source>
        <strain evidence="3">ST1C</strain>
    </source>
</reference>
<dbReference type="PANTHER" id="PTHR28441:SF2">
    <property type="entry name" value="PROTEIN FAM91A1"/>
    <property type="match status" value="1"/>
</dbReference>
<comment type="caution">
    <text evidence="3">The sequence shown here is derived from an EMBL/GenBank/DDBJ whole genome shotgun (WGS) entry which is preliminary data.</text>
</comment>
<dbReference type="InterPro" id="IPR039199">
    <property type="entry name" value="FAM91"/>
</dbReference>
<dbReference type="Pfam" id="PF14647">
    <property type="entry name" value="FAM91_N"/>
    <property type="match status" value="1"/>
</dbReference>
<proteinExistence type="predicted"/>
<dbReference type="AlphaFoldDB" id="A0A5J4W7B8"/>
<feature type="compositionally biased region" description="Polar residues" evidence="1">
    <location>
        <begin position="209"/>
        <end position="223"/>
    </location>
</feature>
<evidence type="ECO:0000259" key="2">
    <source>
        <dbReference type="Pfam" id="PF14647"/>
    </source>
</evidence>